<dbReference type="AlphaFoldDB" id="A0A0K9PCM4"/>
<dbReference type="EMBL" id="LFYR01000958">
    <property type="protein sequence ID" value="KMZ66706.1"/>
    <property type="molecule type" value="Genomic_DNA"/>
</dbReference>
<proteinExistence type="predicted"/>
<keyword evidence="3" id="KW-1185">Reference proteome</keyword>
<accession>A0A0K9PCM4</accession>
<gene>
    <name evidence="2" type="ORF">ZOSMA_28G00660</name>
</gene>
<dbReference type="Pfam" id="PF03101">
    <property type="entry name" value="FAR1"/>
    <property type="match status" value="1"/>
</dbReference>
<dbReference type="PANTHER" id="PTHR46328:SF30">
    <property type="entry name" value="OS04G0641500 PROTEIN"/>
    <property type="match status" value="1"/>
</dbReference>
<sequence length="145" mass="16873">MENFNTLVNDGGYDQMSFDTNLVNDQNNLEHMNSPVRDDIDEIPNDRDSHKIIEDPYVGMSFESIKDVEKLYYTFAGQKGFTVCKWSTKHSKQGLRKKTYVCSKHGKSRAKIPVDNLAEKKTKPRHIRNPRTECKALYIVNQNFR</sequence>
<evidence type="ECO:0000313" key="3">
    <source>
        <dbReference type="Proteomes" id="UP000036987"/>
    </source>
</evidence>
<evidence type="ECO:0000259" key="1">
    <source>
        <dbReference type="Pfam" id="PF03101"/>
    </source>
</evidence>
<dbReference type="PANTHER" id="PTHR46328">
    <property type="entry name" value="FAR-RED IMPAIRED RESPONSIVE (FAR1) FAMILY PROTEIN-RELATED"/>
    <property type="match status" value="1"/>
</dbReference>
<protein>
    <recommendedName>
        <fullName evidence="1">FAR1 domain-containing protein</fullName>
    </recommendedName>
</protein>
<name>A0A0K9PCM4_ZOSMR</name>
<organism evidence="2 3">
    <name type="scientific">Zostera marina</name>
    <name type="common">Eelgrass</name>
    <dbReference type="NCBI Taxonomy" id="29655"/>
    <lineage>
        <taxon>Eukaryota</taxon>
        <taxon>Viridiplantae</taxon>
        <taxon>Streptophyta</taxon>
        <taxon>Embryophyta</taxon>
        <taxon>Tracheophyta</taxon>
        <taxon>Spermatophyta</taxon>
        <taxon>Magnoliopsida</taxon>
        <taxon>Liliopsida</taxon>
        <taxon>Zosteraceae</taxon>
        <taxon>Zostera</taxon>
    </lineage>
</organism>
<reference evidence="3" key="1">
    <citation type="journal article" date="2016" name="Nature">
        <title>The genome of the seagrass Zostera marina reveals angiosperm adaptation to the sea.</title>
        <authorList>
            <person name="Olsen J.L."/>
            <person name="Rouze P."/>
            <person name="Verhelst B."/>
            <person name="Lin Y.-C."/>
            <person name="Bayer T."/>
            <person name="Collen J."/>
            <person name="Dattolo E."/>
            <person name="De Paoli E."/>
            <person name="Dittami S."/>
            <person name="Maumus F."/>
            <person name="Michel G."/>
            <person name="Kersting A."/>
            <person name="Lauritano C."/>
            <person name="Lohaus R."/>
            <person name="Toepel M."/>
            <person name="Tonon T."/>
            <person name="Vanneste K."/>
            <person name="Amirebrahimi M."/>
            <person name="Brakel J."/>
            <person name="Bostroem C."/>
            <person name="Chovatia M."/>
            <person name="Grimwood J."/>
            <person name="Jenkins J.W."/>
            <person name="Jueterbock A."/>
            <person name="Mraz A."/>
            <person name="Stam W.T."/>
            <person name="Tice H."/>
            <person name="Bornberg-Bauer E."/>
            <person name="Green P.J."/>
            <person name="Pearson G.A."/>
            <person name="Procaccini G."/>
            <person name="Duarte C.M."/>
            <person name="Schmutz J."/>
            <person name="Reusch T.B.H."/>
            <person name="Van de Peer Y."/>
        </authorList>
    </citation>
    <scope>NUCLEOTIDE SEQUENCE [LARGE SCALE GENOMIC DNA]</scope>
    <source>
        <strain evidence="3">cv. Finnish</strain>
    </source>
</reference>
<evidence type="ECO:0000313" key="2">
    <source>
        <dbReference type="EMBL" id="KMZ66706.1"/>
    </source>
</evidence>
<feature type="domain" description="FAR1" evidence="1">
    <location>
        <begin position="71"/>
        <end position="142"/>
    </location>
</feature>
<dbReference type="OrthoDB" id="747268at2759"/>
<dbReference type="Proteomes" id="UP000036987">
    <property type="component" value="Unassembled WGS sequence"/>
</dbReference>
<comment type="caution">
    <text evidence="2">The sequence shown here is derived from an EMBL/GenBank/DDBJ whole genome shotgun (WGS) entry which is preliminary data.</text>
</comment>
<dbReference type="InterPro" id="IPR004330">
    <property type="entry name" value="FAR1_DNA_bnd_dom"/>
</dbReference>